<keyword evidence="1" id="KW-0812">Transmembrane</keyword>
<sequence>MSVQAIVSMIGALGLLSSTVVLVRLRLLSIRYGLGWIAVSLLGLLGAPLLDVLSGEVSTLGFTATGFSLGIVIIFLGLVCLQLSISLSGVHRSVQDLTEHAALVEHRLRLLERENEEAR</sequence>
<feature type="transmembrane region" description="Helical" evidence="1">
    <location>
        <begin position="6"/>
        <end position="25"/>
    </location>
</feature>
<proteinExistence type="predicted"/>
<evidence type="ECO:0008006" key="4">
    <source>
        <dbReference type="Google" id="ProtNLM"/>
    </source>
</evidence>
<dbReference type="EMBL" id="PYYB01000001">
    <property type="protein sequence ID" value="PTL59909.1"/>
    <property type="molecule type" value="Genomic_DNA"/>
</dbReference>
<protein>
    <recommendedName>
        <fullName evidence="4">DUF2304 domain-containing protein</fullName>
    </recommendedName>
</protein>
<keyword evidence="1" id="KW-0472">Membrane</keyword>
<dbReference type="Proteomes" id="UP000240739">
    <property type="component" value="Unassembled WGS sequence"/>
</dbReference>
<organism evidence="2 3">
    <name type="scientific">Paraconexibacter algicola</name>
    <dbReference type="NCBI Taxonomy" id="2133960"/>
    <lineage>
        <taxon>Bacteria</taxon>
        <taxon>Bacillati</taxon>
        <taxon>Actinomycetota</taxon>
        <taxon>Thermoleophilia</taxon>
        <taxon>Solirubrobacterales</taxon>
        <taxon>Paraconexibacteraceae</taxon>
        <taxon>Paraconexibacter</taxon>
    </lineage>
</organism>
<dbReference type="InterPro" id="IPR019277">
    <property type="entry name" value="DUF2304"/>
</dbReference>
<gene>
    <name evidence="2" type="ORF">C7Y72_09730</name>
</gene>
<name>A0A2T4UKY9_9ACTN</name>
<keyword evidence="3" id="KW-1185">Reference proteome</keyword>
<evidence type="ECO:0000313" key="2">
    <source>
        <dbReference type="EMBL" id="PTL59909.1"/>
    </source>
</evidence>
<dbReference type="Pfam" id="PF10066">
    <property type="entry name" value="DUF2304"/>
    <property type="match status" value="1"/>
</dbReference>
<evidence type="ECO:0000256" key="1">
    <source>
        <dbReference type="SAM" id="Phobius"/>
    </source>
</evidence>
<keyword evidence="1" id="KW-1133">Transmembrane helix</keyword>
<dbReference type="OrthoDB" id="9996130at2"/>
<accession>A0A2T4UKY9</accession>
<dbReference type="RefSeq" id="WP_107568553.1">
    <property type="nucleotide sequence ID" value="NZ_PYYB01000001.1"/>
</dbReference>
<evidence type="ECO:0000313" key="3">
    <source>
        <dbReference type="Proteomes" id="UP000240739"/>
    </source>
</evidence>
<feature type="transmembrane region" description="Helical" evidence="1">
    <location>
        <begin position="32"/>
        <end position="50"/>
    </location>
</feature>
<comment type="caution">
    <text evidence="2">The sequence shown here is derived from an EMBL/GenBank/DDBJ whole genome shotgun (WGS) entry which is preliminary data.</text>
</comment>
<feature type="transmembrane region" description="Helical" evidence="1">
    <location>
        <begin position="62"/>
        <end position="85"/>
    </location>
</feature>
<reference evidence="2 3" key="1">
    <citation type="submission" date="2018-03" db="EMBL/GenBank/DDBJ databases">
        <title>Aquarubrobacter algicola gen. nov., sp. nov., a novel actinobacterium isolated from shallow eutrophic lake during the end of cyanobacterial harmful algal blooms.</title>
        <authorList>
            <person name="Chun S.J."/>
        </authorList>
    </citation>
    <scope>NUCLEOTIDE SEQUENCE [LARGE SCALE GENOMIC DNA]</scope>
    <source>
        <strain evidence="2 3">Seoho-28</strain>
    </source>
</reference>
<dbReference type="AlphaFoldDB" id="A0A2T4UKY9"/>